<dbReference type="Pfam" id="PF07690">
    <property type="entry name" value="MFS_1"/>
    <property type="match status" value="1"/>
</dbReference>
<protein>
    <submittedName>
        <fullName evidence="6">Transporter YycB</fullName>
    </submittedName>
</protein>
<feature type="transmembrane region" description="Helical" evidence="4">
    <location>
        <begin position="80"/>
        <end position="98"/>
    </location>
</feature>
<dbReference type="SUPFAM" id="SSF103473">
    <property type="entry name" value="MFS general substrate transporter"/>
    <property type="match status" value="1"/>
</dbReference>
<sequence length="394" mass="42621">MENVRITTRPATWLMLGIVLVGLNLRPSMAAVGPLLSAIRGDIALSFSVASLLTMLPVMAMGLAMFFAMGISQRLGEQRTVLTSLAIIGMATVARLFVDSAAELIVSAVLAGFGIALIQALMPAFIKSRFPDNVALCMGLYVTSIMGGAAIAASFAPLVMSRTGSWRVGLAIWAGLALLALLFWWAQRANTLRDSAPVVRKQSFFTHSRAWLLAIFFGLGTASYTCVLAWLAPYYVEKGWSEQNAGLLLGFLTAMEVISGLVVPAIANRSRDRRVVLMALLGLIIGGFCGLILSPQFLSLLWPCLLGLGIGGLFPMSLIVSLDHLDNPQRAGGLTAFVQGIGYLIAGLSPLMAGMIRDQLGSFEWAWWSLTAVMMIMLVMVWRFDPRHYARQFQ</sequence>
<keyword evidence="1 4" id="KW-0812">Transmembrane</keyword>
<feature type="transmembrane region" description="Helical" evidence="4">
    <location>
        <begin position="365"/>
        <end position="384"/>
    </location>
</feature>
<name>A0ABD7VHK9_PSEFL</name>
<feature type="transmembrane region" description="Helical" evidence="4">
    <location>
        <begin position="300"/>
        <end position="322"/>
    </location>
</feature>
<evidence type="ECO:0000256" key="2">
    <source>
        <dbReference type="ARBA" id="ARBA00022989"/>
    </source>
</evidence>
<gene>
    <name evidence="6" type="primary">yycB_1</name>
    <name evidence="6" type="ORF">PS732_03280</name>
</gene>
<keyword evidence="2 4" id="KW-1133">Transmembrane helix</keyword>
<evidence type="ECO:0000313" key="7">
    <source>
        <dbReference type="Proteomes" id="UP000325779"/>
    </source>
</evidence>
<organism evidence="6 7">
    <name type="scientific">Pseudomonas fluorescens</name>
    <dbReference type="NCBI Taxonomy" id="294"/>
    <lineage>
        <taxon>Bacteria</taxon>
        <taxon>Pseudomonadati</taxon>
        <taxon>Pseudomonadota</taxon>
        <taxon>Gammaproteobacteria</taxon>
        <taxon>Pseudomonadales</taxon>
        <taxon>Pseudomonadaceae</taxon>
        <taxon>Pseudomonas</taxon>
    </lineage>
</organism>
<dbReference type="PANTHER" id="PTHR23523:SF1">
    <property type="entry name" value="CYANATE TRANSPORT PROTEIN CYNX"/>
    <property type="match status" value="1"/>
</dbReference>
<feature type="domain" description="Major facilitator superfamily (MFS) profile" evidence="5">
    <location>
        <begin position="10"/>
        <end position="389"/>
    </location>
</feature>
<proteinExistence type="predicted"/>
<reference evidence="6 7" key="1">
    <citation type="submission" date="2019-09" db="EMBL/GenBank/DDBJ databases">
        <authorList>
            <person name="Chandra G."/>
            <person name="Truman W A."/>
        </authorList>
    </citation>
    <scope>NUCLEOTIDE SEQUENCE [LARGE SCALE GENOMIC DNA]</scope>
    <source>
        <strain evidence="6">PS732</strain>
    </source>
</reference>
<keyword evidence="3 4" id="KW-0472">Membrane</keyword>
<dbReference type="AlphaFoldDB" id="A0ABD7VHK9"/>
<evidence type="ECO:0000313" key="6">
    <source>
        <dbReference type="EMBL" id="VVP09204.1"/>
    </source>
</evidence>
<feature type="transmembrane region" description="Helical" evidence="4">
    <location>
        <begin position="104"/>
        <end position="126"/>
    </location>
</feature>
<evidence type="ECO:0000256" key="3">
    <source>
        <dbReference type="ARBA" id="ARBA00023136"/>
    </source>
</evidence>
<dbReference type="Gene3D" id="1.20.1250.20">
    <property type="entry name" value="MFS general substrate transporter like domains"/>
    <property type="match status" value="2"/>
</dbReference>
<accession>A0ABD7VHK9</accession>
<feature type="transmembrane region" description="Helical" evidence="4">
    <location>
        <begin position="166"/>
        <end position="186"/>
    </location>
</feature>
<dbReference type="RefSeq" id="WP_150597307.1">
    <property type="nucleotide sequence ID" value="NZ_CABVIJ010000014.1"/>
</dbReference>
<feature type="transmembrane region" description="Helical" evidence="4">
    <location>
        <begin position="43"/>
        <end position="68"/>
    </location>
</feature>
<feature type="transmembrane region" description="Helical" evidence="4">
    <location>
        <begin position="275"/>
        <end position="294"/>
    </location>
</feature>
<feature type="transmembrane region" description="Helical" evidence="4">
    <location>
        <begin position="138"/>
        <end position="160"/>
    </location>
</feature>
<evidence type="ECO:0000259" key="5">
    <source>
        <dbReference type="PROSITE" id="PS50850"/>
    </source>
</evidence>
<dbReference type="Proteomes" id="UP000325779">
    <property type="component" value="Unassembled WGS sequence"/>
</dbReference>
<dbReference type="EMBL" id="CABVIJ010000014">
    <property type="protein sequence ID" value="VVP09204.1"/>
    <property type="molecule type" value="Genomic_DNA"/>
</dbReference>
<feature type="transmembrane region" description="Helical" evidence="4">
    <location>
        <begin position="334"/>
        <end position="353"/>
    </location>
</feature>
<dbReference type="PROSITE" id="PS50850">
    <property type="entry name" value="MFS"/>
    <property type="match status" value="1"/>
</dbReference>
<dbReference type="PANTHER" id="PTHR23523">
    <property type="match status" value="1"/>
</dbReference>
<dbReference type="InterPro" id="IPR036259">
    <property type="entry name" value="MFS_trans_sf"/>
</dbReference>
<feature type="transmembrane region" description="Helical" evidence="4">
    <location>
        <begin position="12"/>
        <end position="37"/>
    </location>
</feature>
<evidence type="ECO:0000256" key="4">
    <source>
        <dbReference type="SAM" id="Phobius"/>
    </source>
</evidence>
<dbReference type="InterPro" id="IPR011701">
    <property type="entry name" value="MFS"/>
</dbReference>
<dbReference type="NCBIfam" id="NF007256">
    <property type="entry name" value="PRK09705.1"/>
    <property type="match status" value="1"/>
</dbReference>
<dbReference type="InterPro" id="IPR020846">
    <property type="entry name" value="MFS_dom"/>
</dbReference>
<dbReference type="InterPro" id="IPR052524">
    <property type="entry name" value="MFS_Cyanate_Porter"/>
</dbReference>
<feature type="transmembrane region" description="Helical" evidence="4">
    <location>
        <begin position="244"/>
        <end position="263"/>
    </location>
</feature>
<feature type="transmembrane region" description="Helical" evidence="4">
    <location>
        <begin position="210"/>
        <end position="232"/>
    </location>
</feature>
<evidence type="ECO:0000256" key="1">
    <source>
        <dbReference type="ARBA" id="ARBA00022692"/>
    </source>
</evidence>
<comment type="caution">
    <text evidence="6">The sequence shown here is derived from an EMBL/GenBank/DDBJ whole genome shotgun (WGS) entry which is preliminary data.</text>
</comment>